<dbReference type="EMBL" id="JABSTQ010008982">
    <property type="protein sequence ID" value="KAG0433858.1"/>
    <property type="molecule type" value="Genomic_DNA"/>
</dbReference>
<gene>
    <name evidence="1" type="ORF">HPB47_019533</name>
</gene>
<organism evidence="1 2">
    <name type="scientific">Ixodes persulcatus</name>
    <name type="common">Taiga tick</name>
    <dbReference type="NCBI Taxonomy" id="34615"/>
    <lineage>
        <taxon>Eukaryota</taxon>
        <taxon>Metazoa</taxon>
        <taxon>Ecdysozoa</taxon>
        <taxon>Arthropoda</taxon>
        <taxon>Chelicerata</taxon>
        <taxon>Arachnida</taxon>
        <taxon>Acari</taxon>
        <taxon>Parasitiformes</taxon>
        <taxon>Ixodida</taxon>
        <taxon>Ixodoidea</taxon>
        <taxon>Ixodidae</taxon>
        <taxon>Ixodinae</taxon>
        <taxon>Ixodes</taxon>
    </lineage>
</organism>
<evidence type="ECO:0000313" key="2">
    <source>
        <dbReference type="Proteomes" id="UP000805193"/>
    </source>
</evidence>
<keyword evidence="2" id="KW-1185">Reference proteome</keyword>
<name>A0AC60QI58_IXOPE</name>
<accession>A0AC60QI58</accession>
<protein>
    <submittedName>
        <fullName evidence="1">Uncharacterized protein</fullName>
    </submittedName>
</protein>
<evidence type="ECO:0000313" key="1">
    <source>
        <dbReference type="EMBL" id="KAG0433858.1"/>
    </source>
</evidence>
<comment type="caution">
    <text evidence="1">The sequence shown here is derived from an EMBL/GenBank/DDBJ whole genome shotgun (WGS) entry which is preliminary data.</text>
</comment>
<sequence length="155" mass="17701">MRRAVEATLQHMSSTDETPKHSLCPEGPESWCSYNRAMATNEEPPPHKKLCLPDFVCEALEPVFARLSNEALLKRTQTGVAEGISHFNQGVTKSNKGMAEKLDYCASRLVRRSLEKDRRRLQRSNDDHRERNAIKTKLARRHKPTRDSDYSPGLL</sequence>
<reference evidence="1 2" key="1">
    <citation type="journal article" date="2020" name="Cell">
        <title>Large-Scale Comparative Analyses of Tick Genomes Elucidate Their Genetic Diversity and Vector Capacities.</title>
        <authorList>
            <consortium name="Tick Genome and Microbiome Consortium (TIGMIC)"/>
            <person name="Jia N."/>
            <person name="Wang J."/>
            <person name="Shi W."/>
            <person name="Du L."/>
            <person name="Sun Y."/>
            <person name="Zhan W."/>
            <person name="Jiang J.F."/>
            <person name="Wang Q."/>
            <person name="Zhang B."/>
            <person name="Ji P."/>
            <person name="Bell-Sakyi L."/>
            <person name="Cui X.M."/>
            <person name="Yuan T.T."/>
            <person name="Jiang B.G."/>
            <person name="Yang W.F."/>
            <person name="Lam T.T."/>
            <person name="Chang Q.C."/>
            <person name="Ding S.J."/>
            <person name="Wang X.J."/>
            <person name="Zhu J.G."/>
            <person name="Ruan X.D."/>
            <person name="Zhao L."/>
            <person name="Wei J.T."/>
            <person name="Ye R.Z."/>
            <person name="Que T.C."/>
            <person name="Du C.H."/>
            <person name="Zhou Y.H."/>
            <person name="Cheng J.X."/>
            <person name="Dai P.F."/>
            <person name="Guo W.B."/>
            <person name="Han X.H."/>
            <person name="Huang E.J."/>
            <person name="Li L.F."/>
            <person name="Wei W."/>
            <person name="Gao Y.C."/>
            <person name="Liu J.Z."/>
            <person name="Shao H.Z."/>
            <person name="Wang X."/>
            <person name="Wang C.C."/>
            <person name="Yang T.C."/>
            <person name="Huo Q.B."/>
            <person name="Li W."/>
            <person name="Chen H.Y."/>
            <person name="Chen S.E."/>
            <person name="Zhou L.G."/>
            <person name="Ni X.B."/>
            <person name="Tian J.H."/>
            <person name="Sheng Y."/>
            <person name="Liu T."/>
            <person name="Pan Y.S."/>
            <person name="Xia L.Y."/>
            <person name="Li J."/>
            <person name="Zhao F."/>
            <person name="Cao W.C."/>
        </authorList>
    </citation>
    <scope>NUCLEOTIDE SEQUENCE [LARGE SCALE GENOMIC DNA]</scope>
    <source>
        <strain evidence="1">Iper-2018</strain>
    </source>
</reference>
<proteinExistence type="predicted"/>
<dbReference type="Proteomes" id="UP000805193">
    <property type="component" value="Unassembled WGS sequence"/>
</dbReference>